<dbReference type="PANTHER" id="PTHR13017:SF0">
    <property type="entry name" value="METHENYLTETRAHYDROFOLATE SYNTHASE DOMAIN-CONTAINING PROTEIN"/>
    <property type="match status" value="1"/>
</dbReference>
<dbReference type="PROSITE" id="PS50102">
    <property type="entry name" value="RRM"/>
    <property type="match status" value="1"/>
</dbReference>
<dbReference type="InterPro" id="IPR037171">
    <property type="entry name" value="NagB/RpiA_transferase-like"/>
</dbReference>
<feature type="compositionally biased region" description="Polar residues" evidence="3">
    <location>
        <begin position="277"/>
        <end position="301"/>
    </location>
</feature>
<sequence length="301" mass="33994">MASMGVVNESTVVVTIVHDCQVVEIPEGLIESHDLTVDYILTPTRVIQTDCQLPKPQEIIWSKLDIEKLEKIPILKKLCALEKERGKDVTLGEVPTKAEPSQAKKLTIQRPRQNTQKDVKEKPKQAPKREQGTVPQQRRRLQRVKKENKEDGAEVSEQENSKAEDVGTQRTRGSQESRGTLSSRPRIPDSVTSLYLGSIPPELRVSELKILLREKQAVPLRLTWQGAQHRAFLDYTDPQAAEQALTALQGLSVNDCELQVELAKSQKKNRRPHKSKPVQQETETSNPEKQSVNSNNEKQLQ</sequence>
<feature type="domain" description="RRM" evidence="4">
    <location>
        <begin position="192"/>
        <end position="265"/>
    </location>
</feature>
<dbReference type="InterPro" id="IPR035979">
    <property type="entry name" value="RBD_domain_sf"/>
</dbReference>
<keyword evidence="6" id="KW-1185">Reference proteome</keyword>
<keyword evidence="2" id="KW-0694">RNA-binding</keyword>
<dbReference type="PANTHER" id="PTHR13017">
    <property type="entry name" value="5-FORMYLTETRAHYDROFOLATE CYCLO-LIGASE-RELATED"/>
    <property type="match status" value="1"/>
</dbReference>
<dbReference type="GO" id="GO:0005737">
    <property type="term" value="C:cytoplasm"/>
    <property type="evidence" value="ECO:0007669"/>
    <property type="project" value="TreeGrafter"/>
</dbReference>
<dbReference type="SUPFAM" id="SSF100950">
    <property type="entry name" value="NagB/RpiA/CoA transferase-like"/>
    <property type="match status" value="1"/>
</dbReference>
<reference evidence="6" key="1">
    <citation type="submission" date="2024-04" db="EMBL/GenBank/DDBJ databases">
        <title>Salinicola lusitanus LLJ914,a marine bacterium isolated from the Okinawa Trough.</title>
        <authorList>
            <person name="Li J."/>
        </authorList>
    </citation>
    <scope>NUCLEOTIDE SEQUENCE [LARGE SCALE GENOMIC DNA]</scope>
</reference>
<dbReference type="InterPro" id="IPR002698">
    <property type="entry name" value="FTHF_cligase"/>
</dbReference>
<dbReference type="InterPro" id="IPR000504">
    <property type="entry name" value="RRM_dom"/>
</dbReference>
<evidence type="ECO:0000256" key="1">
    <source>
        <dbReference type="ARBA" id="ARBA00015518"/>
    </source>
</evidence>
<evidence type="ECO:0000313" key="6">
    <source>
        <dbReference type="Proteomes" id="UP001460270"/>
    </source>
</evidence>
<accession>A0AAW0P8L2</accession>
<dbReference type="Proteomes" id="UP001460270">
    <property type="component" value="Unassembled WGS sequence"/>
</dbReference>
<feature type="region of interest" description="Disordered" evidence="3">
    <location>
        <begin position="263"/>
        <end position="301"/>
    </location>
</feature>
<dbReference type="SUPFAM" id="SSF54928">
    <property type="entry name" value="RNA-binding domain, RBD"/>
    <property type="match status" value="1"/>
</dbReference>
<dbReference type="InterPro" id="IPR012677">
    <property type="entry name" value="Nucleotide-bd_a/b_plait_sf"/>
</dbReference>
<dbReference type="Gene3D" id="3.30.70.330">
    <property type="match status" value="1"/>
</dbReference>
<dbReference type="GO" id="GO:0003723">
    <property type="term" value="F:RNA binding"/>
    <property type="evidence" value="ECO:0007669"/>
    <property type="project" value="UniProtKB-UniRule"/>
</dbReference>
<evidence type="ECO:0000256" key="2">
    <source>
        <dbReference type="PROSITE-ProRule" id="PRU00176"/>
    </source>
</evidence>
<dbReference type="InterPro" id="IPR024185">
    <property type="entry name" value="FTHF_cligase-like_sf"/>
</dbReference>
<feature type="compositionally biased region" description="Basic residues" evidence="3">
    <location>
        <begin position="265"/>
        <end position="276"/>
    </location>
</feature>
<proteinExistence type="predicted"/>
<dbReference type="EMBL" id="JBBPFD010000009">
    <property type="protein sequence ID" value="KAK7913035.1"/>
    <property type="molecule type" value="Genomic_DNA"/>
</dbReference>
<organism evidence="5 6">
    <name type="scientific">Mugilogobius chulae</name>
    <name type="common">yellowstripe goby</name>
    <dbReference type="NCBI Taxonomy" id="88201"/>
    <lineage>
        <taxon>Eukaryota</taxon>
        <taxon>Metazoa</taxon>
        <taxon>Chordata</taxon>
        <taxon>Craniata</taxon>
        <taxon>Vertebrata</taxon>
        <taxon>Euteleostomi</taxon>
        <taxon>Actinopterygii</taxon>
        <taxon>Neopterygii</taxon>
        <taxon>Teleostei</taxon>
        <taxon>Neoteleostei</taxon>
        <taxon>Acanthomorphata</taxon>
        <taxon>Gobiaria</taxon>
        <taxon>Gobiiformes</taxon>
        <taxon>Gobioidei</taxon>
        <taxon>Gobiidae</taxon>
        <taxon>Gobionellinae</taxon>
        <taxon>Mugilogobius</taxon>
    </lineage>
</organism>
<feature type="compositionally biased region" description="Basic and acidic residues" evidence="3">
    <location>
        <begin position="115"/>
        <end position="131"/>
    </location>
</feature>
<feature type="compositionally biased region" description="Polar residues" evidence="3">
    <location>
        <begin position="168"/>
        <end position="183"/>
    </location>
</feature>
<dbReference type="Gene3D" id="3.40.50.10420">
    <property type="entry name" value="NagB/RpiA/CoA transferase-like"/>
    <property type="match status" value="1"/>
</dbReference>
<gene>
    <name evidence="5" type="ORF">WMY93_013246</name>
</gene>
<evidence type="ECO:0000259" key="4">
    <source>
        <dbReference type="PROSITE" id="PS50102"/>
    </source>
</evidence>
<dbReference type="AlphaFoldDB" id="A0AAW0P8L2"/>
<feature type="region of interest" description="Disordered" evidence="3">
    <location>
        <begin position="92"/>
        <end position="194"/>
    </location>
</feature>
<name>A0AAW0P8L2_9GOBI</name>
<comment type="caution">
    <text evidence="5">The sequence shown here is derived from an EMBL/GenBank/DDBJ whole genome shotgun (WGS) entry which is preliminary data.</text>
</comment>
<protein>
    <recommendedName>
        <fullName evidence="1">Methenyltetrahydrofolate synthase domain-containing protein</fullName>
    </recommendedName>
</protein>
<evidence type="ECO:0000256" key="3">
    <source>
        <dbReference type="SAM" id="MobiDB-lite"/>
    </source>
</evidence>
<evidence type="ECO:0000313" key="5">
    <source>
        <dbReference type="EMBL" id="KAK7913035.1"/>
    </source>
</evidence>